<sequence>MDVPGAGPNKQCNALKKNGAPKGRRLHLSSRGGPGQGAPAAMRFLLACDFLRRQVFIQ</sequence>
<dbReference type="Proteomes" id="UP000507962">
    <property type="component" value="Unassembled WGS sequence"/>
</dbReference>
<evidence type="ECO:0000313" key="3">
    <source>
        <dbReference type="Proteomes" id="UP000507962"/>
    </source>
</evidence>
<reference evidence="2 3" key="1">
    <citation type="submission" date="2019-03" db="EMBL/GenBank/DDBJ databases">
        <authorList>
            <person name="Nijsse B."/>
        </authorList>
    </citation>
    <scope>NUCLEOTIDE SEQUENCE [LARGE SCALE GENOMIC DNA]</scope>
    <source>
        <strain evidence="2">Desulfoluna butyratoxydans MSL71</strain>
    </source>
</reference>
<keyword evidence="3" id="KW-1185">Reference proteome</keyword>
<dbReference type="EMBL" id="CAADHO010000002">
    <property type="protein sequence ID" value="VFQ44085.1"/>
    <property type="molecule type" value="Genomic_DNA"/>
</dbReference>
<protein>
    <submittedName>
        <fullName evidence="2">Uncharacterized protein</fullName>
    </submittedName>
</protein>
<name>A0A4U8YJW1_9BACT</name>
<accession>A0A4U8YJW1</accession>
<feature type="region of interest" description="Disordered" evidence="1">
    <location>
        <begin position="1"/>
        <end position="36"/>
    </location>
</feature>
<evidence type="ECO:0000313" key="2">
    <source>
        <dbReference type="EMBL" id="VFQ44085.1"/>
    </source>
</evidence>
<proteinExistence type="predicted"/>
<dbReference type="AlphaFoldDB" id="A0A4U8YJW1"/>
<gene>
    <name evidence="2" type="ORF">MSL71_17290</name>
</gene>
<evidence type="ECO:0000256" key="1">
    <source>
        <dbReference type="SAM" id="MobiDB-lite"/>
    </source>
</evidence>
<organism evidence="2 3">
    <name type="scientific">Desulfoluna butyratoxydans</name>
    <dbReference type="NCBI Taxonomy" id="231438"/>
    <lineage>
        <taxon>Bacteria</taxon>
        <taxon>Pseudomonadati</taxon>
        <taxon>Thermodesulfobacteriota</taxon>
        <taxon>Desulfobacteria</taxon>
        <taxon>Desulfobacterales</taxon>
        <taxon>Desulfolunaceae</taxon>
        <taxon>Desulfoluna</taxon>
    </lineage>
</organism>